<dbReference type="InterPro" id="IPR036397">
    <property type="entry name" value="RNaseH_sf"/>
</dbReference>
<dbReference type="SUPFAM" id="SSF53098">
    <property type="entry name" value="Ribonuclease H-like"/>
    <property type="match status" value="1"/>
</dbReference>
<reference evidence="2" key="2">
    <citation type="journal article" date="2023" name="Front. Microbiol.">
        <title>Ralstonia chuxiongensis sp. nov., Ralstonia mojiangensis sp. nov., and Ralstonia soli sp. nov., isolated from tobacco fields, are three novel species in the family Burkholderiaceae.</title>
        <authorList>
            <person name="Lu C.H."/>
            <person name="Zhang Y.Y."/>
            <person name="Jiang N."/>
            <person name="Chen W."/>
            <person name="Shao X."/>
            <person name="Zhao Z.M."/>
            <person name="Lu W.L."/>
            <person name="Hu X."/>
            <person name="Xi Y.X."/>
            <person name="Zou S.Y."/>
            <person name="Wei Q.J."/>
            <person name="Lin Z.L."/>
            <person name="Gong L."/>
            <person name="Gai X.T."/>
            <person name="Zhang L.Q."/>
            <person name="Li J.Y."/>
            <person name="Jin Y."/>
            <person name="Xia Z.Y."/>
        </authorList>
    </citation>
    <scope>NUCLEOTIDE SEQUENCE</scope>
    <source>
        <strain evidence="2">21MJYT02-11</strain>
    </source>
</reference>
<dbReference type="SUPFAM" id="SSF46689">
    <property type="entry name" value="Homeodomain-like"/>
    <property type="match status" value="1"/>
</dbReference>
<evidence type="ECO:0000313" key="2">
    <source>
        <dbReference type="EMBL" id="MCO5398488.1"/>
    </source>
</evidence>
<dbReference type="InterPro" id="IPR025948">
    <property type="entry name" value="HTH-like_dom"/>
</dbReference>
<organism evidence="2 3">
    <name type="scientific">Ralstonia soli</name>
    <dbReference type="NCBI Taxonomy" id="2953896"/>
    <lineage>
        <taxon>Bacteria</taxon>
        <taxon>Pseudomonadati</taxon>
        <taxon>Pseudomonadota</taxon>
        <taxon>Betaproteobacteria</taxon>
        <taxon>Burkholderiales</taxon>
        <taxon>Burkholderiaceae</taxon>
        <taxon>Ralstonia</taxon>
    </lineage>
</organism>
<evidence type="ECO:0000259" key="1">
    <source>
        <dbReference type="PROSITE" id="PS50994"/>
    </source>
</evidence>
<dbReference type="Gene3D" id="3.30.420.10">
    <property type="entry name" value="Ribonuclease H-like superfamily/Ribonuclease H"/>
    <property type="match status" value="1"/>
</dbReference>
<dbReference type="PROSITE" id="PS50994">
    <property type="entry name" value="INTEGRASE"/>
    <property type="match status" value="1"/>
</dbReference>
<dbReference type="Proteomes" id="UP001162811">
    <property type="component" value="Unassembled WGS sequence"/>
</dbReference>
<dbReference type="InterPro" id="IPR012337">
    <property type="entry name" value="RNaseH-like_sf"/>
</dbReference>
<keyword evidence="3" id="KW-1185">Reference proteome</keyword>
<dbReference type="InterPro" id="IPR048020">
    <property type="entry name" value="Transpos_IS3"/>
</dbReference>
<protein>
    <submittedName>
        <fullName evidence="2">IS3 family transposase</fullName>
    </submittedName>
</protein>
<feature type="domain" description="Integrase catalytic" evidence="1">
    <location>
        <begin position="192"/>
        <end position="361"/>
    </location>
</feature>
<accession>A0ABT1AJ95</accession>
<proteinExistence type="predicted"/>
<sequence>MKRKRFSVEQIVAVLKQAEAGMPVAELIRHVGITEQTFYRWKKVYAGLQTGQVRQLKQLQDENAQLKKVVAELTLDKAMLTDVLKKKLVKPSPRRSIVDYLKSAYAVTERRACRLVALSHSVYQYRSHRDPQTALRQRMCEIAATRVRYGYRKIRVLLQREGYQVSKNRLYRLYREEGMSLRYKPNRKRRAQMSRPSRARATAANHAWSLDFVADQLTSGQRFRALTIVDIFTREALAIDVGQRLGASDVVRVLDELRIRRGAPRMLLCDNGSEFTSQVMDLWAYHHKAEIAFSQPGKPTDNAFVESFNGTLRDECLNAHWFTSLTDAKEQIEQWGVEYNESRPHRALGEVSPAEYVRQLGLQAQLTDQQEAED</sequence>
<dbReference type="PANTHER" id="PTHR47515:SF1">
    <property type="entry name" value="BLR2054 PROTEIN"/>
    <property type="match status" value="1"/>
</dbReference>
<dbReference type="PANTHER" id="PTHR47515">
    <property type="entry name" value="LOW CALCIUM RESPONSE LOCUS PROTEIN T"/>
    <property type="match status" value="1"/>
</dbReference>
<dbReference type="InterPro" id="IPR001584">
    <property type="entry name" value="Integrase_cat-core"/>
</dbReference>
<dbReference type="Pfam" id="PF13276">
    <property type="entry name" value="HTH_21"/>
    <property type="match status" value="1"/>
</dbReference>
<name>A0ABT1AJ95_9RALS</name>
<dbReference type="NCBIfam" id="NF033516">
    <property type="entry name" value="transpos_IS3"/>
    <property type="match status" value="1"/>
</dbReference>
<gene>
    <name evidence="2" type="ORF">NG900_09820</name>
</gene>
<reference evidence="2" key="1">
    <citation type="submission" date="2022-06" db="EMBL/GenBank/DDBJ databases">
        <authorList>
            <person name="Lu C.-H."/>
        </authorList>
    </citation>
    <scope>NUCLEOTIDE SEQUENCE</scope>
    <source>
        <strain evidence="2">21MJYT02-11</strain>
    </source>
</reference>
<dbReference type="RefSeq" id="WP_252679700.1">
    <property type="nucleotide sequence ID" value="NZ_JAMXHT010000003.1"/>
</dbReference>
<dbReference type="Pfam" id="PF01527">
    <property type="entry name" value="HTH_Tnp_1"/>
    <property type="match status" value="1"/>
</dbReference>
<comment type="caution">
    <text evidence="2">The sequence shown here is derived from an EMBL/GenBank/DDBJ whole genome shotgun (WGS) entry which is preliminary data.</text>
</comment>
<evidence type="ECO:0000313" key="3">
    <source>
        <dbReference type="Proteomes" id="UP001162811"/>
    </source>
</evidence>
<dbReference type="InterPro" id="IPR002514">
    <property type="entry name" value="Transposase_8"/>
</dbReference>
<dbReference type="InterPro" id="IPR009057">
    <property type="entry name" value="Homeodomain-like_sf"/>
</dbReference>
<dbReference type="EMBL" id="JAMXHT010000003">
    <property type="protein sequence ID" value="MCO5398488.1"/>
    <property type="molecule type" value="Genomic_DNA"/>
</dbReference>
<dbReference type="Pfam" id="PF13683">
    <property type="entry name" value="rve_3"/>
    <property type="match status" value="1"/>
</dbReference>